<keyword evidence="4" id="KW-1185">Reference proteome</keyword>
<dbReference type="InterPro" id="IPR012349">
    <property type="entry name" value="Split_barrel_FMN-bd"/>
</dbReference>
<evidence type="ECO:0000313" key="3">
    <source>
        <dbReference type="EMBL" id="GFE67059.1"/>
    </source>
</evidence>
<dbReference type="Pfam" id="PF01613">
    <property type="entry name" value="Flavin_Reduct"/>
    <property type="match status" value="1"/>
</dbReference>
<evidence type="ECO:0000259" key="2">
    <source>
        <dbReference type="SMART" id="SM00903"/>
    </source>
</evidence>
<keyword evidence="1" id="KW-0560">Oxidoreductase</keyword>
<dbReference type="Proteomes" id="UP000436822">
    <property type="component" value="Unassembled WGS sequence"/>
</dbReference>
<evidence type="ECO:0000313" key="4">
    <source>
        <dbReference type="Proteomes" id="UP000436822"/>
    </source>
</evidence>
<reference evidence="3 4" key="1">
    <citation type="submission" date="2019-12" db="EMBL/GenBank/DDBJ databases">
        <title>Litoreibacter badius sp. nov., a novel bacteriochlorophyll a-containing bacterium in the genus Litoreibacter.</title>
        <authorList>
            <person name="Kanamuro M."/>
            <person name="Takabe Y."/>
            <person name="Mori K."/>
            <person name="Takaichi S."/>
            <person name="Hanada S."/>
        </authorList>
    </citation>
    <scope>NUCLEOTIDE SEQUENCE [LARGE SCALE GENOMIC DNA]</scope>
    <source>
        <strain evidence="3 4">K6</strain>
    </source>
</reference>
<dbReference type="AlphaFoldDB" id="A0A6N6JND4"/>
<dbReference type="PANTHER" id="PTHR30466:SF1">
    <property type="entry name" value="FMN REDUCTASE (NADH) RUTF"/>
    <property type="match status" value="1"/>
</dbReference>
<proteinExistence type="predicted"/>
<dbReference type="InterPro" id="IPR002563">
    <property type="entry name" value="Flavin_Rdtase-like_dom"/>
</dbReference>
<dbReference type="PANTHER" id="PTHR30466">
    <property type="entry name" value="FLAVIN REDUCTASE"/>
    <property type="match status" value="1"/>
</dbReference>
<organism evidence="3 4">
    <name type="scientific">Litoreibacter roseus</name>
    <dbReference type="NCBI Taxonomy" id="2601869"/>
    <lineage>
        <taxon>Bacteria</taxon>
        <taxon>Pseudomonadati</taxon>
        <taxon>Pseudomonadota</taxon>
        <taxon>Alphaproteobacteria</taxon>
        <taxon>Rhodobacterales</taxon>
        <taxon>Roseobacteraceae</taxon>
        <taxon>Litoreibacter</taxon>
    </lineage>
</organism>
<protein>
    <submittedName>
        <fullName evidence="3">FMN reductase (NADH) RutF</fullName>
    </submittedName>
</protein>
<sequence length="185" mass="19796">MPSAEHIESSANSADAYGEAVEGFRHAMSKYPATVNVITTGSGEARRGFTATAVFSATMDPPAIGICVNKSVDAHDALRPDSSFCVNVLAVEQQGIANRFAARDGSKGASRFEHDTWDILVTGSPCLRGALANVDCKVSQFIDIGTHTLILGDVVSVRSDRVQNPLLYFDRGFRQLATESLEMGE</sequence>
<dbReference type="GO" id="GO:0042602">
    <property type="term" value="F:riboflavin reductase (NADPH) activity"/>
    <property type="evidence" value="ECO:0007669"/>
    <property type="project" value="TreeGrafter"/>
</dbReference>
<dbReference type="GO" id="GO:0010181">
    <property type="term" value="F:FMN binding"/>
    <property type="evidence" value="ECO:0007669"/>
    <property type="project" value="InterPro"/>
</dbReference>
<feature type="domain" description="Flavin reductase like" evidence="2">
    <location>
        <begin position="28"/>
        <end position="175"/>
    </location>
</feature>
<gene>
    <name evidence="3" type="primary">rutF</name>
    <name evidence="3" type="ORF">KIN_41330</name>
</gene>
<accession>A0A6N6JND4</accession>
<dbReference type="EMBL" id="BLJE01000007">
    <property type="protein sequence ID" value="GFE67059.1"/>
    <property type="molecule type" value="Genomic_DNA"/>
</dbReference>
<dbReference type="SUPFAM" id="SSF50475">
    <property type="entry name" value="FMN-binding split barrel"/>
    <property type="match status" value="1"/>
</dbReference>
<dbReference type="GO" id="GO:0006208">
    <property type="term" value="P:pyrimidine nucleobase catabolic process"/>
    <property type="evidence" value="ECO:0007669"/>
    <property type="project" value="TreeGrafter"/>
</dbReference>
<name>A0A6N6JND4_9RHOB</name>
<dbReference type="Gene3D" id="2.30.110.10">
    <property type="entry name" value="Electron Transport, Fmn-binding Protein, Chain A"/>
    <property type="match status" value="1"/>
</dbReference>
<dbReference type="InterPro" id="IPR050268">
    <property type="entry name" value="NADH-dep_flavin_reductase"/>
</dbReference>
<comment type="caution">
    <text evidence="3">The sequence shown here is derived from an EMBL/GenBank/DDBJ whole genome shotgun (WGS) entry which is preliminary data.</text>
</comment>
<dbReference type="SMART" id="SM00903">
    <property type="entry name" value="Flavin_Reduct"/>
    <property type="match status" value="1"/>
</dbReference>
<evidence type="ECO:0000256" key="1">
    <source>
        <dbReference type="ARBA" id="ARBA00023002"/>
    </source>
</evidence>